<dbReference type="STRING" id="530564.Psta_0261"/>
<proteinExistence type="predicted"/>
<feature type="domain" description="Helicase ATP-binding" evidence="1">
    <location>
        <begin position="51"/>
        <end position="268"/>
    </location>
</feature>
<dbReference type="PROSITE" id="PS51192">
    <property type="entry name" value="HELICASE_ATP_BIND_1"/>
    <property type="match status" value="1"/>
</dbReference>
<dbReference type="EMBL" id="CP001848">
    <property type="protein sequence ID" value="ADB14956.1"/>
    <property type="molecule type" value="Genomic_DNA"/>
</dbReference>
<dbReference type="Gene3D" id="3.40.50.300">
    <property type="entry name" value="P-loop containing nucleotide triphosphate hydrolases"/>
    <property type="match status" value="2"/>
</dbReference>
<protein>
    <submittedName>
        <fullName evidence="2">Type III restriction protein res subunit</fullName>
    </submittedName>
</protein>
<dbReference type="GO" id="GO:0005524">
    <property type="term" value="F:ATP binding"/>
    <property type="evidence" value="ECO:0007669"/>
    <property type="project" value="InterPro"/>
</dbReference>
<accession>D2R1H1</accession>
<dbReference type="SMART" id="SM00487">
    <property type="entry name" value="DEXDc"/>
    <property type="match status" value="1"/>
</dbReference>
<dbReference type="PANTHER" id="PTHR47396:SF1">
    <property type="entry name" value="ATP-DEPENDENT HELICASE IRC3-RELATED"/>
    <property type="match status" value="1"/>
</dbReference>
<dbReference type="GO" id="GO:0016787">
    <property type="term" value="F:hydrolase activity"/>
    <property type="evidence" value="ECO:0007669"/>
    <property type="project" value="InterPro"/>
</dbReference>
<dbReference type="GO" id="GO:0005829">
    <property type="term" value="C:cytosol"/>
    <property type="evidence" value="ECO:0007669"/>
    <property type="project" value="TreeGrafter"/>
</dbReference>
<dbReference type="GO" id="GO:0003677">
    <property type="term" value="F:DNA binding"/>
    <property type="evidence" value="ECO:0007669"/>
    <property type="project" value="InterPro"/>
</dbReference>
<dbReference type="REBASE" id="23308">
    <property type="entry name" value="PstDORF262P"/>
</dbReference>
<evidence type="ECO:0000313" key="3">
    <source>
        <dbReference type="Proteomes" id="UP000001887"/>
    </source>
</evidence>
<gene>
    <name evidence="2" type="ordered locus">Psta_0261</name>
</gene>
<dbReference type="InterPro" id="IPR006935">
    <property type="entry name" value="Helicase/UvrB_N"/>
</dbReference>
<dbReference type="InterPro" id="IPR014001">
    <property type="entry name" value="Helicase_ATP-bd"/>
</dbReference>
<dbReference type="InterPro" id="IPR027417">
    <property type="entry name" value="P-loop_NTPase"/>
</dbReference>
<keyword evidence="3" id="KW-1185">Reference proteome</keyword>
<dbReference type="InterPro" id="IPR050742">
    <property type="entry name" value="Helicase_Restrict-Modif_Enz"/>
</dbReference>
<sequence length="887" mass="99406">MAGLELKEYQRESLEAIGRFCDAVRDGVGNRAVRPVHDAYYLETRRDFIEVPQLPGVPYVCLRVPTGGGKTLIAAHAVGAIAKHLGHQDRPLCLWVTPSTTIRDQTLRGLRNREHPYHAALREGLGGVPLEVLTVEESLAANRAMVSGSAVIVVTTIQSYRIDEESNRKVYQDNGYLMDHFTNLPAWVREQLAEPNGASGGRVSLSLANVMKLRGPIVIMDEAHNARTRVSFDSLARFSPLAVLELTATPQQEHDPERERYGSNVLHAVSALQLKREGMIKLPVDLESRENWLDVLALTVQRRTMLAELAATWGRDHDRFIRPIALVQAQPKSNTRETHTAERVKEALIGQLHVPAERIRICTGTNDELGDEDLRRPECVVEYIITVDKLREGWDCPFAYVLGSVGNVATATAVEQVLGRVLRMPDAEPTGIPELDRAYAIVQSEDVARTAQNLADSMVERCGFDRVSMGDVLRVHRRPEGQSLLPLSAIPVSAAPNLAQLPATVQAKVHYEPASGTIKIHEPLTRDDAQALRDVLASPADRTAVETYWQEEREVGTAPKLLDQYAKPIRLPQLAVRDGQRWLRFEPIELDEFTWELSSCDPKFTDAEFSAELHIGDHVVLDVTGQGAVRVGGVEQVITRQASFLSQDDHWEKVEVVRWLDQELHRGGQNAGLSAAESQAWLNRVVNYLVVERAVPIPILVRKRHELADLVFDRIIDHGRKQIRKAAEMLFAGETARRLETTFAAPFEIAEQDYCPYRRYSGTYSFRKHAFDLIGEMGRDDEPDCAYKIDSHPNVVRWIRNLDNESAGGFSLPLSPGRFFPDFLVELKDGRIAIVEYKGGHLAEQKKELHKEEIGKLWAARSDGRCVFVRVVDRDWATLGKVLDSEV</sequence>
<dbReference type="Pfam" id="PF04851">
    <property type="entry name" value="ResIII"/>
    <property type="match status" value="1"/>
</dbReference>
<dbReference type="AlphaFoldDB" id="D2R1H1"/>
<dbReference type="SUPFAM" id="SSF52540">
    <property type="entry name" value="P-loop containing nucleoside triphosphate hydrolases"/>
    <property type="match status" value="2"/>
</dbReference>
<organism evidence="2 3">
    <name type="scientific">Pirellula staleyi (strain ATCC 27377 / DSM 6068 / ICPB 4128)</name>
    <name type="common">Pirella staleyi</name>
    <dbReference type="NCBI Taxonomy" id="530564"/>
    <lineage>
        <taxon>Bacteria</taxon>
        <taxon>Pseudomonadati</taxon>
        <taxon>Planctomycetota</taxon>
        <taxon>Planctomycetia</taxon>
        <taxon>Pirellulales</taxon>
        <taxon>Pirellulaceae</taxon>
        <taxon>Pirellula</taxon>
    </lineage>
</organism>
<dbReference type="KEGG" id="psl:Psta_0261"/>
<dbReference type="OrthoDB" id="229656at2"/>
<evidence type="ECO:0000313" key="2">
    <source>
        <dbReference type="EMBL" id="ADB14956.1"/>
    </source>
</evidence>
<dbReference type="PANTHER" id="PTHR47396">
    <property type="entry name" value="TYPE I RESTRICTION ENZYME ECOKI R PROTEIN"/>
    <property type="match status" value="1"/>
</dbReference>
<dbReference type="HOGENOM" id="CLU_015668_0_0_0"/>
<dbReference type="eggNOG" id="COG1061">
    <property type="taxonomic scope" value="Bacteria"/>
</dbReference>
<dbReference type="Proteomes" id="UP000001887">
    <property type="component" value="Chromosome"/>
</dbReference>
<name>D2R1H1_PIRSD</name>
<evidence type="ECO:0000259" key="1">
    <source>
        <dbReference type="PROSITE" id="PS51192"/>
    </source>
</evidence>
<reference evidence="2 3" key="1">
    <citation type="journal article" date="2009" name="Stand. Genomic Sci.">
        <title>Complete genome sequence of Pirellula staleyi type strain (ATCC 27377).</title>
        <authorList>
            <person name="Clum A."/>
            <person name="Tindall B.J."/>
            <person name="Sikorski J."/>
            <person name="Ivanova N."/>
            <person name="Mavrommatis K."/>
            <person name="Lucas S."/>
            <person name="Glavina del Rio T."/>
            <person name="Nolan M."/>
            <person name="Chen F."/>
            <person name="Tice H."/>
            <person name="Pitluck S."/>
            <person name="Cheng J.F."/>
            <person name="Chertkov O."/>
            <person name="Brettin T."/>
            <person name="Han C."/>
            <person name="Detter J.C."/>
            <person name="Kuske C."/>
            <person name="Bruce D."/>
            <person name="Goodwin L."/>
            <person name="Ovchinikova G."/>
            <person name="Pati A."/>
            <person name="Mikhailova N."/>
            <person name="Chen A."/>
            <person name="Palaniappan K."/>
            <person name="Land M."/>
            <person name="Hauser L."/>
            <person name="Chang Y.J."/>
            <person name="Jeffries C.D."/>
            <person name="Chain P."/>
            <person name="Rohde M."/>
            <person name="Goker M."/>
            <person name="Bristow J."/>
            <person name="Eisen J.A."/>
            <person name="Markowitz V."/>
            <person name="Hugenholtz P."/>
            <person name="Kyrpides N.C."/>
            <person name="Klenk H.P."/>
            <person name="Lapidus A."/>
        </authorList>
    </citation>
    <scope>NUCLEOTIDE SEQUENCE [LARGE SCALE GENOMIC DNA]</scope>
    <source>
        <strain evidence="3">ATCC 27377 / DSM 6068 / ICPB 4128</strain>
    </source>
</reference>